<dbReference type="OrthoDB" id="3830726at2"/>
<evidence type="ECO:0000313" key="2">
    <source>
        <dbReference type="Proteomes" id="UP000292695"/>
    </source>
</evidence>
<reference evidence="1 2" key="1">
    <citation type="submission" date="2019-02" db="EMBL/GenBank/DDBJ databases">
        <title>Kribbella capetownensis sp. nov. and Kribbella speibonae sp. nov., isolated from soil.</title>
        <authorList>
            <person name="Curtis S.M."/>
            <person name="Norton I."/>
            <person name="Everest G.J."/>
            <person name="Meyers P.R."/>
        </authorList>
    </citation>
    <scope>NUCLEOTIDE SEQUENCE [LARGE SCALE GENOMIC DNA]</scope>
    <source>
        <strain evidence="1 2">DSM 27082</strain>
    </source>
</reference>
<evidence type="ECO:0000313" key="1">
    <source>
        <dbReference type="EMBL" id="TCC22417.1"/>
    </source>
</evidence>
<protein>
    <submittedName>
        <fullName evidence="1">Uncharacterized protein</fullName>
    </submittedName>
</protein>
<keyword evidence="2" id="KW-1185">Reference proteome</keyword>
<dbReference type="AlphaFoldDB" id="A0A4R0I2A2"/>
<gene>
    <name evidence="1" type="ORF">E0H50_35210</name>
</gene>
<dbReference type="EMBL" id="SJKA01000018">
    <property type="protein sequence ID" value="TCC22417.1"/>
    <property type="molecule type" value="Genomic_DNA"/>
</dbReference>
<dbReference type="Proteomes" id="UP000292695">
    <property type="component" value="Unassembled WGS sequence"/>
</dbReference>
<proteinExistence type="predicted"/>
<sequence length="118" mass="12674">MTVDAHVDADTGLTYHLFTEGGGGVPWVVLKVGRSGEGVGLYVHDLSVFDAFSEVIERARHDLAGALGLLPNGEPCSFVDVFGSMEWNEHDHDRCLEQLIDEPVPYLPTASIALGPVA</sequence>
<accession>A0A4R0I2A2</accession>
<name>A0A4R0I2A2_9ACTN</name>
<dbReference type="RefSeq" id="WP_131295328.1">
    <property type="nucleotide sequence ID" value="NZ_SJKA01000018.1"/>
</dbReference>
<comment type="caution">
    <text evidence="1">The sequence shown here is derived from an EMBL/GenBank/DDBJ whole genome shotgun (WGS) entry which is preliminary data.</text>
</comment>
<organism evidence="1 2">
    <name type="scientific">Kribbella sindirgiensis</name>
    <dbReference type="NCBI Taxonomy" id="1124744"/>
    <lineage>
        <taxon>Bacteria</taxon>
        <taxon>Bacillati</taxon>
        <taxon>Actinomycetota</taxon>
        <taxon>Actinomycetes</taxon>
        <taxon>Propionibacteriales</taxon>
        <taxon>Kribbellaceae</taxon>
        <taxon>Kribbella</taxon>
    </lineage>
</organism>